<dbReference type="Gene3D" id="2.60.40.10">
    <property type="entry name" value="Immunoglobulins"/>
    <property type="match status" value="1"/>
</dbReference>
<evidence type="ECO:0008006" key="2">
    <source>
        <dbReference type="Google" id="ProtNLM"/>
    </source>
</evidence>
<sequence>SDEGQNLISNNGFEEGMNGWDTYPQDAGFSRIFGTGETMWNSDQSFEAFEGDSSLKMWPRYEEDLEFPEGNVFQTFYSHFGSGQQLEGSAWLYSHEDDYFGDGENNFVLFAKYFDENWGWKGMHISQPFDREYSPNDWHQFDLNAIVPDGVEFVQIGMMHNQPNINDHGGVYIDQVELYEQNDEYYVSYIEGHVYDEETGDPIESSQVYAISEDQSFTSWGFLTDSDGYYNIPVKGDRGYFIAATRSPNLVYSNSFDGDFSYQYINNDETTTVDFYLGSGGSNEDPIVEGWLRDWYTGEHLSDATILFAYDDNGELQTIEQTTDVDGYFMTQVPADRDYDLFIYADGYWAEHDAFYLSPGDHHVLEIGIAPLDMAARVYGSVTDAYSGDMIHGAEAVLHCGDSDDWDHTGALGTYRVFSYYPDDCEDGNLSVWADGYRTQHFSAGDLGLEAGQSVTVNVTLEEGNDPEPAFMLGRVHSSNNGDGIPYAQVSAYGHNTGDTYGVEADDSGWYLLELTGEEDYTVQASAEGYNDLFEDHFIGAWDSLYIDFYLDEAPQSRFFGYITSTNGDSLSGARIYFQNEDDNWSNTTTDGSGYYNKDVYPGTYSVYVTNNDYYVSIFDSVSINENEEIQIDASLEPVYDFDGGVAGIIYGENGSTLSGVHINAYNNTYDAVTYSNEDGAFFLELVNGTYDIEFWKSGYDFVYVPGGITVDNNIVPYDISLVQQGVPQPPVIVHLEDVPDDQGRQLDMAWTPGDPQDFGAYPFYSVWRERNEELPPGSPQLWHFIGMVPFHDFDLYNMVVPTLGDSTDEGVFMSTFMVTGHTDDPAIFFDSSPESAYSIDNIFPAVPDSFSVMASVGEVSLSWSSPVDEDFAYHNVYRNNLMDDQPAIVFTTISSFYVDTEVDPEMNYEYWITAVDHSGNESDASAAVEVSGSMLSTDADLVPDVYALGQNY</sequence>
<dbReference type="AlphaFoldDB" id="A0A381XPI9"/>
<dbReference type="Gene3D" id="2.60.120.260">
    <property type="entry name" value="Galactose-binding domain-like"/>
    <property type="match status" value="1"/>
</dbReference>
<dbReference type="InterPro" id="IPR013784">
    <property type="entry name" value="Carb-bd-like_fold"/>
</dbReference>
<feature type="non-terminal residue" evidence="1">
    <location>
        <position position="953"/>
    </location>
</feature>
<organism evidence="1">
    <name type="scientific">marine metagenome</name>
    <dbReference type="NCBI Taxonomy" id="408172"/>
    <lineage>
        <taxon>unclassified sequences</taxon>
        <taxon>metagenomes</taxon>
        <taxon>ecological metagenomes</taxon>
    </lineage>
</organism>
<feature type="non-terminal residue" evidence="1">
    <location>
        <position position="1"/>
    </location>
</feature>
<dbReference type="SUPFAM" id="SSF49265">
    <property type="entry name" value="Fibronectin type III"/>
    <property type="match status" value="1"/>
</dbReference>
<dbReference type="GO" id="GO:0030246">
    <property type="term" value="F:carbohydrate binding"/>
    <property type="evidence" value="ECO:0007669"/>
    <property type="project" value="InterPro"/>
</dbReference>
<dbReference type="SUPFAM" id="SSF49464">
    <property type="entry name" value="Carboxypeptidase regulatory domain-like"/>
    <property type="match status" value="4"/>
</dbReference>
<accession>A0A381XPI9</accession>
<dbReference type="InterPro" id="IPR036116">
    <property type="entry name" value="FN3_sf"/>
</dbReference>
<dbReference type="Pfam" id="PF13620">
    <property type="entry name" value="CarboxypepD_reg"/>
    <property type="match status" value="2"/>
</dbReference>
<evidence type="ECO:0000313" key="1">
    <source>
        <dbReference type="EMBL" id="SVA66696.1"/>
    </source>
</evidence>
<dbReference type="EMBL" id="UINC01015925">
    <property type="protein sequence ID" value="SVA66696.1"/>
    <property type="molecule type" value="Genomic_DNA"/>
</dbReference>
<protein>
    <recommendedName>
        <fullName evidence="2">Fibronectin type-III domain-containing protein</fullName>
    </recommendedName>
</protein>
<name>A0A381XPI9_9ZZZZ</name>
<reference evidence="1" key="1">
    <citation type="submission" date="2018-05" db="EMBL/GenBank/DDBJ databases">
        <authorList>
            <person name="Lanie J.A."/>
            <person name="Ng W.-L."/>
            <person name="Kazmierczak K.M."/>
            <person name="Andrzejewski T.M."/>
            <person name="Davidsen T.M."/>
            <person name="Wayne K.J."/>
            <person name="Tettelin H."/>
            <person name="Glass J.I."/>
            <person name="Rusch D."/>
            <person name="Podicherti R."/>
            <person name="Tsui H.-C.T."/>
            <person name="Winkler M.E."/>
        </authorList>
    </citation>
    <scope>NUCLEOTIDE SEQUENCE</scope>
</reference>
<dbReference type="SUPFAM" id="SSF49452">
    <property type="entry name" value="Starch-binding domain-like"/>
    <property type="match status" value="1"/>
</dbReference>
<proteinExistence type="predicted"/>
<dbReference type="Gene3D" id="2.60.40.1120">
    <property type="entry name" value="Carboxypeptidase-like, regulatory domain"/>
    <property type="match status" value="4"/>
</dbReference>
<dbReference type="InterPro" id="IPR013783">
    <property type="entry name" value="Ig-like_fold"/>
</dbReference>
<gene>
    <name evidence="1" type="ORF">METZ01_LOCUS119550</name>
</gene>
<dbReference type="InterPro" id="IPR008969">
    <property type="entry name" value="CarboxyPept-like_regulatory"/>
</dbReference>